<dbReference type="EMBL" id="SZYD01000009">
    <property type="protein sequence ID" value="KAD5317203.1"/>
    <property type="molecule type" value="Genomic_DNA"/>
</dbReference>
<proteinExistence type="predicted"/>
<evidence type="ECO:0000313" key="2">
    <source>
        <dbReference type="EMBL" id="KAD5317203.1"/>
    </source>
</evidence>
<accession>A0A5N6NSU7</accession>
<evidence type="ECO:0000313" key="3">
    <source>
        <dbReference type="Proteomes" id="UP000326396"/>
    </source>
</evidence>
<sequence length="121" mass="13672">MNIKTEHESSHSAFQMSTNTSRGVYQHQRYPVNGYQWYGSSIRPGGGHNFPQSTSGLNQQHARWTPGHGNGITELPNKGNYGYYNYTNEVISYLTPTPIPTPVLMTYGFKRCEASHFPTEN</sequence>
<name>A0A5N6NSU7_9ASTR</name>
<reference evidence="2 3" key="1">
    <citation type="submission" date="2019-05" db="EMBL/GenBank/DDBJ databases">
        <title>Mikania micrantha, genome provides insights into the molecular mechanism of rapid growth.</title>
        <authorList>
            <person name="Liu B."/>
        </authorList>
    </citation>
    <scope>NUCLEOTIDE SEQUENCE [LARGE SCALE GENOMIC DNA]</scope>
    <source>
        <strain evidence="2">NLD-2019</strain>
        <tissue evidence="2">Leaf</tissue>
    </source>
</reference>
<dbReference type="AlphaFoldDB" id="A0A5N6NSU7"/>
<evidence type="ECO:0000256" key="1">
    <source>
        <dbReference type="SAM" id="MobiDB-lite"/>
    </source>
</evidence>
<organism evidence="2 3">
    <name type="scientific">Mikania micrantha</name>
    <name type="common">bitter vine</name>
    <dbReference type="NCBI Taxonomy" id="192012"/>
    <lineage>
        <taxon>Eukaryota</taxon>
        <taxon>Viridiplantae</taxon>
        <taxon>Streptophyta</taxon>
        <taxon>Embryophyta</taxon>
        <taxon>Tracheophyta</taxon>
        <taxon>Spermatophyta</taxon>
        <taxon>Magnoliopsida</taxon>
        <taxon>eudicotyledons</taxon>
        <taxon>Gunneridae</taxon>
        <taxon>Pentapetalae</taxon>
        <taxon>asterids</taxon>
        <taxon>campanulids</taxon>
        <taxon>Asterales</taxon>
        <taxon>Asteraceae</taxon>
        <taxon>Asteroideae</taxon>
        <taxon>Heliantheae alliance</taxon>
        <taxon>Eupatorieae</taxon>
        <taxon>Mikania</taxon>
    </lineage>
</organism>
<feature type="compositionally biased region" description="Polar residues" evidence="1">
    <location>
        <begin position="11"/>
        <end position="20"/>
    </location>
</feature>
<gene>
    <name evidence="2" type="ORF">E3N88_17149</name>
</gene>
<feature type="region of interest" description="Disordered" evidence="1">
    <location>
        <begin position="1"/>
        <end position="20"/>
    </location>
</feature>
<feature type="compositionally biased region" description="Basic and acidic residues" evidence="1">
    <location>
        <begin position="1"/>
        <end position="10"/>
    </location>
</feature>
<comment type="caution">
    <text evidence="2">The sequence shown here is derived from an EMBL/GenBank/DDBJ whole genome shotgun (WGS) entry which is preliminary data.</text>
</comment>
<dbReference type="Proteomes" id="UP000326396">
    <property type="component" value="Linkage Group LG17"/>
</dbReference>
<keyword evidence="3" id="KW-1185">Reference proteome</keyword>
<protein>
    <submittedName>
        <fullName evidence="2">Uncharacterized protein</fullName>
    </submittedName>
</protein>